<dbReference type="EMBL" id="KV417289">
    <property type="protein sequence ID" value="KZO95361.1"/>
    <property type="molecule type" value="Genomic_DNA"/>
</dbReference>
<gene>
    <name evidence="1" type="ORF">CALVIDRAFT_564775</name>
</gene>
<dbReference type="OrthoDB" id="2631350at2759"/>
<organism evidence="1 2">
    <name type="scientific">Calocera viscosa (strain TUFC12733)</name>
    <dbReference type="NCBI Taxonomy" id="1330018"/>
    <lineage>
        <taxon>Eukaryota</taxon>
        <taxon>Fungi</taxon>
        <taxon>Dikarya</taxon>
        <taxon>Basidiomycota</taxon>
        <taxon>Agaricomycotina</taxon>
        <taxon>Dacrymycetes</taxon>
        <taxon>Dacrymycetales</taxon>
        <taxon>Dacrymycetaceae</taxon>
        <taxon>Calocera</taxon>
    </lineage>
</organism>
<keyword evidence="2" id="KW-1185">Reference proteome</keyword>
<sequence>MDNKRMHRFWLVPELVDQVLSELRATACGTLPALACTARFLHEPVLRQLHGRITHPRQLIGLLGGVWDGEERESSRLEVSTSAWLSRFDLRAQYVTQLDFAPHGMPLTRQASFYTYWSIMLRVHPAPVLPNLRSIAIAFWNPESFEFVLSLIMPTLTEVTALFTQVRTIRWHDAQAEGRPQEDGALRAGTLFRRIAEQGCELRTLRLWSLPAERELYEADLAHMLSLQRELTQVSVAGEFLSFHQALLVLAQCPRLHDLEVLKPALDWNESLVAFDALQQPNLRPGPLFPNLENLRVAAPARSVVRLLSVIDGNLRKLDLEMTPDLDVPILAKVSERVAQFSDSLEEFRLLGPYSQSGAHLPLPWEVFEPLLQCHKLTSLSICLHWWGELSIHDEDVIRLADALPRLQCLRIWTTVYPEEVNPMHQYLQPKPAPFTLSCLSALATSCPDIQLISLTGLDATGKSFILPDADPKRVPQQEVHFALRAAPLSSPPCVALYLQTLFPNAVLLPRYSTIDAGYSENKPYAPAWDLVAALMRYHRAAVLVEQGKATIEDAFERNDVPLRGGTRRMRIADMPPLV</sequence>
<accession>A0A167L5Y9</accession>
<evidence type="ECO:0008006" key="3">
    <source>
        <dbReference type="Google" id="ProtNLM"/>
    </source>
</evidence>
<protein>
    <recommendedName>
        <fullName evidence="3">F-box domain-containing protein</fullName>
    </recommendedName>
</protein>
<dbReference type="InterPro" id="IPR032675">
    <property type="entry name" value="LRR_dom_sf"/>
</dbReference>
<evidence type="ECO:0000313" key="2">
    <source>
        <dbReference type="Proteomes" id="UP000076738"/>
    </source>
</evidence>
<dbReference type="AlphaFoldDB" id="A0A167L5Y9"/>
<dbReference type="Gene3D" id="3.80.10.10">
    <property type="entry name" value="Ribonuclease Inhibitor"/>
    <property type="match status" value="1"/>
</dbReference>
<reference evidence="1 2" key="1">
    <citation type="journal article" date="2016" name="Mol. Biol. Evol.">
        <title>Comparative Genomics of Early-Diverging Mushroom-Forming Fungi Provides Insights into the Origins of Lignocellulose Decay Capabilities.</title>
        <authorList>
            <person name="Nagy L.G."/>
            <person name="Riley R."/>
            <person name="Tritt A."/>
            <person name="Adam C."/>
            <person name="Daum C."/>
            <person name="Floudas D."/>
            <person name="Sun H."/>
            <person name="Yadav J.S."/>
            <person name="Pangilinan J."/>
            <person name="Larsson K.H."/>
            <person name="Matsuura K."/>
            <person name="Barry K."/>
            <person name="Labutti K."/>
            <person name="Kuo R."/>
            <person name="Ohm R.A."/>
            <person name="Bhattacharya S.S."/>
            <person name="Shirouzu T."/>
            <person name="Yoshinaga Y."/>
            <person name="Martin F.M."/>
            <person name="Grigoriev I.V."/>
            <person name="Hibbett D.S."/>
        </authorList>
    </citation>
    <scope>NUCLEOTIDE SEQUENCE [LARGE SCALE GENOMIC DNA]</scope>
    <source>
        <strain evidence="1 2">TUFC12733</strain>
    </source>
</reference>
<proteinExistence type="predicted"/>
<dbReference type="Proteomes" id="UP000076738">
    <property type="component" value="Unassembled WGS sequence"/>
</dbReference>
<evidence type="ECO:0000313" key="1">
    <source>
        <dbReference type="EMBL" id="KZO95361.1"/>
    </source>
</evidence>
<name>A0A167L5Y9_CALVF</name>